<gene>
    <name evidence="2" type="ORF">g.41586</name>
</gene>
<feature type="non-terminal residue" evidence="2">
    <location>
        <position position="109"/>
    </location>
</feature>
<proteinExistence type="predicted"/>
<dbReference type="EMBL" id="GEDC01030585">
    <property type="protein sequence ID" value="JAS06713.1"/>
    <property type="molecule type" value="Transcribed_RNA"/>
</dbReference>
<feature type="region of interest" description="Disordered" evidence="1">
    <location>
        <begin position="84"/>
        <end position="109"/>
    </location>
</feature>
<name>A0A1B6BZM0_9HEMI</name>
<accession>A0A1B6BZM0</accession>
<protein>
    <submittedName>
        <fullName evidence="2">Uncharacterized protein</fullName>
    </submittedName>
</protein>
<feature type="compositionally biased region" description="Basic and acidic residues" evidence="1">
    <location>
        <begin position="89"/>
        <end position="98"/>
    </location>
</feature>
<dbReference type="AlphaFoldDB" id="A0A1B6BZM0"/>
<sequence length="109" mass="11121">DCCCEPINEGFDNGDARDGGDFSDGFAATVATTSATTTIAVASVSTITSKTTITVTVTTESVNVYDEGFATVAGETIGTTITTATTSRGDLDESEKSQSTDSGEACHFL</sequence>
<organism evidence="2">
    <name type="scientific">Clastoptera arizonana</name>
    <name type="common">Arizona spittle bug</name>
    <dbReference type="NCBI Taxonomy" id="38151"/>
    <lineage>
        <taxon>Eukaryota</taxon>
        <taxon>Metazoa</taxon>
        <taxon>Ecdysozoa</taxon>
        <taxon>Arthropoda</taxon>
        <taxon>Hexapoda</taxon>
        <taxon>Insecta</taxon>
        <taxon>Pterygota</taxon>
        <taxon>Neoptera</taxon>
        <taxon>Paraneoptera</taxon>
        <taxon>Hemiptera</taxon>
        <taxon>Auchenorrhyncha</taxon>
        <taxon>Cercopoidea</taxon>
        <taxon>Clastopteridae</taxon>
        <taxon>Clastoptera</taxon>
    </lineage>
</organism>
<evidence type="ECO:0000313" key="2">
    <source>
        <dbReference type="EMBL" id="JAS06713.1"/>
    </source>
</evidence>
<feature type="non-terminal residue" evidence="2">
    <location>
        <position position="1"/>
    </location>
</feature>
<evidence type="ECO:0000256" key="1">
    <source>
        <dbReference type="SAM" id="MobiDB-lite"/>
    </source>
</evidence>
<reference evidence="2" key="1">
    <citation type="submission" date="2015-12" db="EMBL/GenBank/DDBJ databases">
        <title>De novo transcriptome assembly of four potential Pierce s Disease insect vectors from Arizona vineyards.</title>
        <authorList>
            <person name="Tassone E.E."/>
        </authorList>
    </citation>
    <scope>NUCLEOTIDE SEQUENCE</scope>
</reference>